<dbReference type="CDD" id="cd02440">
    <property type="entry name" value="AdoMet_MTases"/>
    <property type="match status" value="1"/>
</dbReference>
<accession>A0A507FH33</accession>
<organism evidence="2 3">
    <name type="scientific">Chytriomyces confervae</name>
    <dbReference type="NCBI Taxonomy" id="246404"/>
    <lineage>
        <taxon>Eukaryota</taxon>
        <taxon>Fungi</taxon>
        <taxon>Fungi incertae sedis</taxon>
        <taxon>Chytridiomycota</taxon>
        <taxon>Chytridiomycota incertae sedis</taxon>
        <taxon>Chytridiomycetes</taxon>
        <taxon>Chytridiales</taxon>
        <taxon>Chytriomycetaceae</taxon>
        <taxon>Chytriomyces</taxon>
    </lineage>
</organism>
<proteinExistence type="predicted"/>
<protein>
    <recommendedName>
        <fullName evidence="4">Methyltransferase domain-containing protein</fullName>
    </recommendedName>
</protein>
<feature type="region of interest" description="Disordered" evidence="1">
    <location>
        <begin position="18"/>
        <end position="69"/>
    </location>
</feature>
<name>A0A507FH33_9FUNG</name>
<dbReference type="EMBL" id="QEAP01000115">
    <property type="protein sequence ID" value="TPX74658.1"/>
    <property type="molecule type" value="Genomic_DNA"/>
</dbReference>
<dbReference type="STRING" id="246404.A0A507FH33"/>
<dbReference type="Pfam" id="PF13489">
    <property type="entry name" value="Methyltransf_23"/>
    <property type="match status" value="1"/>
</dbReference>
<sequence>MGNDFSKLSPKEFIQTIRTRSHRKAQQAAAATAPTKAVETAPVTSSLTPAPAPAPTAEPPASVVKTSPTDGAVLSDEDAVFWHPSQDDSDREYHKVDSSNYFLPSDMQEQTRLDLQHHMLVMLFKDLIICTPVKEIMTKKSTKVLDVGCAMGTWLDSVYRIYLNPEYHGVDIADELNQWEKMSMAKCIFGNVLEGLPYEENTFNFVHQRLLFTGVPKTKWPAVIAELARVTKSGGWIQLLEYDVVTYRQGPASKALGGTFAAMLDKRGMDIHAGSNLVRYMNEASSNSGGSMSLTNISQKTVSCPIGWGGKVGELFAQDSEKALQSMKAFLPKIMGLTNEAYDALVKENMAECGRNQSFGNFTCVYAQVVKN</sequence>
<dbReference type="AlphaFoldDB" id="A0A507FH33"/>
<evidence type="ECO:0008006" key="4">
    <source>
        <dbReference type="Google" id="ProtNLM"/>
    </source>
</evidence>
<feature type="compositionally biased region" description="Low complexity" evidence="1">
    <location>
        <begin position="26"/>
        <end position="49"/>
    </location>
</feature>
<dbReference type="PANTHER" id="PTHR43591:SF24">
    <property type="entry name" value="2-METHOXY-6-POLYPRENYL-1,4-BENZOQUINOL METHYLASE, MITOCHONDRIAL"/>
    <property type="match status" value="1"/>
</dbReference>
<dbReference type="InterPro" id="IPR029063">
    <property type="entry name" value="SAM-dependent_MTases_sf"/>
</dbReference>
<evidence type="ECO:0000313" key="3">
    <source>
        <dbReference type="Proteomes" id="UP000320333"/>
    </source>
</evidence>
<reference evidence="2 3" key="1">
    <citation type="journal article" date="2019" name="Sci. Rep.">
        <title>Comparative genomics of chytrid fungi reveal insights into the obligate biotrophic and pathogenic lifestyle of Synchytrium endobioticum.</title>
        <authorList>
            <person name="van de Vossenberg B.T.L.H."/>
            <person name="Warris S."/>
            <person name="Nguyen H.D.T."/>
            <person name="van Gent-Pelzer M.P.E."/>
            <person name="Joly D.L."/>
            <person name="van de Geest H.C."/>
            <person name="Bonants P.J.M."/>
            <person name="Smith D.S."/>
            <person name="Levesque C.A."/>
            <person name="van der Lee T.A.J."/>
        </authorList>
    </citation>
    <scope>NUCLEOTIDE SEQUENCE [LARGE SCALE GENOMIC DNA]</scope>
    <source>
        <strain evidence="2 3">CBS 675.73</strain>
    </source>
</reference>
<dbReference type="GO" id="GO:0008168">
    <property type="term" value="F:methyltransferase activity"/>
    <property type="evidence" value="ECO:0007669"/>
    <property type="project" value="TreeGrafter"/>
</dbReference>
<comment type="caution">
    <text evidence="2">The sequence shown here is derived from an EMBL/GenBank/DDBJ whole genome shotgun (WGS) entry which is preliminary data.</text>
</comment>
<dbReference type="Proteomes" id="UP000320333">
    <property type="component" value="Unassembled WGS sequence"/>
</dbReference>
<dbReference type="OrthoDB" id="2257279at2759"/>
<evidence type="ECO:0000256" key="1">
    <source>
        <dbReference type="SAM" id="MobiDB-lite"/>
    </source>
</evidence>
<dbReference type="SUPFAM" id="SSF53335">
    <property type="entry name" value="S-adenosyl-L-methionine-dependent methyltransferases"/>
    <property type="match status" value="1"/>
</dbReference>
<dbReference type="Gene3D" id="3.40.50.150">
    <property type="entry name" value="Vaccinia Virus protein VP39"/>
    <property type="match status" value="1"/>
</dbReference>
<keyword evidence="3" id="KW-1185">Reference proteome</keyword>
<evidence type="ECO:0000313" key="2">
    <source>
        <dbReference type="EMBL" id="TPX74658.1"/>
    </source>
</evidence>
<dbReference type="PANTHER" id="PTHR43591">
    <property type="entry name" value="METHYLTRANSFERASE"/>
    <property type="match status" value="1"/>
</dbReference>
<gene>
    <name evidence="2" type="ORF">CcCBS67573_g04084</name>
</gene>